<proteinExistence type="predicted"/>
<evidence type="ECO:0000256" key="1">
    <source>
        <dbReference type="SAM" id="SignalP"/>
    </source>
</evidence>
<evidence type="ECO:0000313" key="3">
    <source>
        <dbReference type="WBParaSite" id="Pan_g10183.t1"/>
    </source>
</evidence>
<evidence type="ECO:0000313" key="2">
    <source>
        <dbReference type="Proteomes" id="UP000492821"/>
    </source>
</evidence>
<reference evidence="3" key="2">
    <citation type="submission" date="2020-10" db="UniProtKB">
        <authorList>
            <consortium name="WormBaseParasite"/>
        </authorList>
    </citation>
    <scope>IDENTIFICATION</scope>
</reference>
<dbReference type="WBParaSite" id="Pan_g10183.t1">
    <property type="protein sequence ID" value="Pan_g10183.t1"/>
    <property type="gene ID" value="Pan_g10183"/>
</dbReference>
<dbReference type="AlphaFoldDB" id="A0A7E4ULH8"/>
<keyword evidence="1" id="KW-0732">Signal</keyword>
<reference evidence="2" key="1">
    <citation type="journal article" date="2013" name="Genetics">
        <title>The draft genome and transcriptome of Panagrellus redivivus are shaped by the harsh demands of a free-living lifestyle.</title>
        <authorList>
            <person name="Srinivasan J."/>
            <person name="Dillman A.R."/>
            <person name="Macchietto M.G."/>
            <person name="Heikkinen L."/>
            <person name="Lakso M."/>
            <person name="Fracchia K.M."/>
            <person name="Antoshechkin I."/>
            <person name="Mortazavi A."/>
            <person name="Wong G."/>
            <person name="Sternberg P.W."/>
        </authorList>
    </citation>
    <scope>NUCLEOTIDE SEQUENCE [LARGE SCALE GENOMIC DNA]</scope>
    <source>
        <strain evidence="2">MT8872</strain>
    </source>
</reference>
<accession>A0A7E4ULH8</accession>
<organism evidence="2 3">
    <name type="scientific">Panagrellus redivivus</name>
    <name type="common">Microworm</name>
    <dbReference type="NCBI Taxonomy" id="6233"/>
    <lineage>
        <taxon>Eukaryota</taxon>
        <taxon>Metazoa</taxon>
        <taxon>Ecdysozoa</taxon>
        <taxon>Nematoda</taxon>
        <taxon>Chromadorea</taxon>
        <taxon>Rhabditida</taxon>
        <taxon>Tylenchina</taxon>
        <taxon>Panagrolaimomorpha</taxon>
        <taxon>Panagrolaimoidea</taxon>
        <taxon>Panagrolaimidae</taxon>
        <taxon>Panagrellus</taxon>
    </lineage>
</organism>
<dbReference type="Proteomes" id="UP000492821">
    <property type="component" value="Unassembled WGS sequence"/>
</dbReference>
<keyword evidence="2" id="KW-1185">Reference proteome</keyword>
<protein>
    <submittedName>
        <fullName evidence="3">Secreted protein</fullName>
    </submittedName>
</protein>
<sequence>MVFILVGIFVLVGTPPPSNVSNVEAMAPESIEWMECRQHLPSVKSGIPPSQTSDFNLNFGLWKKTRYGFSNAGGTTLFNSCSAWPSTSKRAKWPSKFYGYRRFGHCSLTSAPNVVRERGRLS</sequence>
<feature type="chain" id="PRO_5029013735" evidence="1">
    <location>
        <begin position="21"/>
        <end position="122"/>
    </location>
</feature>
<name>A0A7E4ULH8_PANRE</name>
<feature type="signal peptide" evidence="1">
    <location>
        <begin position="1"/>
        <end position="20"/>
    </location>
</feature>